<protein>
    <submittedName>
        <fullName evidence="1">Uncharacterized protein</fullName>
    </submittedName>
</protein>
<gene>
    <name evidence="1" type="ORF">BSAL_27325</name>
</gene>
<organism evidence="1 2">
    <name type="scientific">Bodo saltans</name>
    <name type="common">Flagellated protozoan</name>
    <dbReference type="NCBI Taxonomy" id="75058"/>
    <lineage>
        <taxon>Eukaryota</taxon>
        <taxon>Discoba</taxon>
        <taxon>Euglenozoa</taxon>
        <taxon>Kinetoplastea</taxon>
        <taxon>Metakinetoplastina</taxon>
        <taxon>Eubodonida</taxon>
        <taxon>Bodonidae</taxon>
        <taxon>Bodo</taxon>
    </lineage>
</organism>
<name>A0A0S4KL68_BODSA</name>
<proteinExistence type="predicted"/>
<evidence type="ECO:0000313" key="2">
    <source>
        <dbReference type="Proteomes" id="UP000051952"/>
    </source>
</evidence>
<accession>A0A0S4KL68</accession>
<dbReference type="VEuPathDB" id="TriTrypDB:BSAL_27325"/>
<reference evidence="2" key="1">
    <citation type="submission" date="2015-09" db="EMBL/GenBank/DDBJ databases">
        <authorList>
            <consortium name="Pathogen Informatics"/>
        </authorList>
    </citation>
    <scope>NUCLEOTIDE SEQUENCE [LARGE SCALE GENOMIC DNA]</scope>
    <source>
        <strain evidence="2">Lake Konstanz</strain>
    </source>
</reference>
<dbReference type="EMBL" id="CYKH01001840">
    <property type="protein sequence ID" value="CUI15138.1"/>
    <property type="molecule type" value="Genomic_DNA"/>
</dbReference>
<evidence type="ECO:0000313" key="1">
    <source>
        <dbReference type="EMBL" id="CUI15138.1"/>
    </source>
</evidence>
<dbReference type="Proteomes" id="UP000051952">
    <property type="component" value="Unassembled WGS sequence"/>
</dbReference>
<sequence length="609" mass="68382">MQPMPMFDVRNILFAHDSAGMIPSQYAGLFNHGPRRLSNEQLLFLIHVFLCAGRPRALSDCLEGHAQDVPGVSFFHPTQQWHDQIIWLRRGVAQLPSMPVVNWKCFDACRLVVGLGDANDFNDCDIGFRCERRRHFVLAPDLEEDFVVTQAQPTRALVSPRFLSTVVNNWPPEGYERADLIHDSIRRHCEDLLRILEAHTNLASALVKAGPVVCDQHDPCCVELIARWYETIQLAFEDLTFHALCLRIACDNMSYFRLSDIFSHTKGDRIVSGYKCGPLVRVENVANFPSTFFDAYGGIDAAEKDTEKVRTDQLQSSCSQALQNSIVVPVVRRSLQRAQLHESSYEHLQAALAKGDHFCFQPCNPNNHCEDGVIFLCKENYSRGQREWTVLLVSNERFGGHSDPAMREAATGPRHVVDEWRGNVAHMPADFQDSDGNTHHLQYARILITVDPVVESKFDVTATEDNEVEDTTTTSVSEEGSLFAEANAAYIYMLRTNTRDEIESKVRNWALHPPPQCDLAELSPPAGRFPPKDAIGRAKMLVGTMQHHHNLSMEAGSEETSPPSKGKHGRVVAEYCMDLDTISKWCPTVGVFVGNLARIRQLGIGRHGN</sequence>
<dbReference type="AlphaFoldDB" id="A0A0S4KL68"/>
<keyword evidence="2" id="KW-1185">Reference proteome</keyword>